<dbReference type="InterPro" id="IPR046959">
    <property type="entry name" value="PRK1-6/SRF4-like"/>
</dbReference>
<keyword evidence="3" id="KW-0433">Leucine-rich repeat</keyword>
<dbReference type="GO" id="GO:0004672">
    <property type="term" value="F:protein kinase activity"/>
    <property type="evidence" value="ECO:0007669"/>
    <property type="project" value="InterPro"/>
</dbReference>
<evidence type="ECO:0000313" key="13">
    <source>
        <dbReference type="EMBL" id="EYU39148.1"/>
    </source>
</evidence>
<dbReference type="InterPro" id="IPR011009">
    <property type="entry name" value="Kinase-like_dom_sf"/>
</dbReference>
<evidence type="ECO:0000256" key="9">
    <source>
        <dbReference type="PROSITE-ProRule" id="PRU10141"/>
    </source>
</evidence>
<dbReference type="AlphaFoldDB" id="A0A022RH88"/>
<keyword evidence="14" id="KW-1185">Reference proteome</keyword>
<evidence type="ECO:0000256" key="1">
    <source>
        <dbReference type="ARBA" id="ARBA00004167"/>
    </source>
</evidence>
<evidence type="ECO:0000256" key="11">
    <source>
        <dbReference type="SAM" id="Phobius"/>
    </source>
</evidence>
<evidence type="ECO:0000256" key="10">
    <source>
        <dbReference type="SAM" id="MobiDB-lite"/>
    </source>
</evidence>
<dbReference type="GO" id="GO:0016020">
    <property type="term" value="C:membrane"/>
    <property type="evidence" value="ECO:0007669"/>
    <property type="project" value="UniProtKB-SubCell"/>
</dbReference>
<keyword evidence="6" id="KW-0677">Repeat</keyword>
<keyword evidence="7 11" id="KW-1133">Transmembrane helix</keyword>
<dbReference type="SUPFAM" id="SSF56112">
    <property type="entry name" value="Protein kinase-like (PK-like)"/>
    <property type="match status" value="1"/>
</dbReference>
<dbReference type="Gene3D" id="3.80.10.10">
    <property type="entry name" value="Ribonuclease Inhibitor"/>
    <property type="match status" value="2"/>
</dbReference>
<organism evidence="13 14">
    <name type="scientific">Erythranthe guttata</name>
    <name type="common">Yellow monkey flower</name>
    <name type="synonym">Mimulus guttatus</name>
    <dbReference type="NCBI Taxonomy" id="4155"/>
    <lineage>
        <taxon>Eukaryota</taxon>
        <taxon>Viridiplantae</taxon>
        <taxon>Streptophyta</taxon>
        <taxon>Embryophyta</taxon>
        <taxon>Tracheophyta</taxon>
        <taxon>Spermatophyta</taxon>
        <taxon>Magnoliopsida</taxon>
        <taxon>eudicotyledons</taxon>
        <taxon>Gunneridae</taxon>
        <taxon>Pentapetalae</taxon>
        <taxon>asterids</taxon>
        <taxon>lamiids</taxon>
        <taxon>Lamiales</taxon>
        <taxon>Phrymaceae</taxon>
        <taxon>Erythranthe</taxon>
    </lineage>
</organism>
<feature type="compositionally biased region" description="Polar residues" evidence="10">
    <location>
        <begin position="610"/>
        <end position="623"/>
    </location>
</feature>
<dbReference type="GO" id="GO:0005524">
    <property type="term" value="F:ATP binding"/>
    <property type="evidence" value="ECO:0007669"/>
    <property type="project" value="UniProtKB-UniRule"/>
</dbReference>
<dbReference type="SUPFAM" id="SSF52058">
    <property type="entry name" value="L domain-like"/>
    <property type="match status" value="1"/>
</dbReference>
<dbReference type="PROSITE" id="PS50011">
    <property type="entry name" value="PROTEIN_KINASE_DOM"/>
    <property type="match status" value="1"/>
</dbReference>
<dbReference type="Gene3D" id="1.10.510.10">
    <property type="entry name" value="Transferase(Phosphotransferase) domain 1"/>
    <property type="match status" value="1"/>
</dbReference>
<evidence type="ECO:0000256" key="2">
    <source>
        <dbReference type="ARBA" id="ARBA00022553"/>
    </source>
</evidence>
<dbReference type="Gene3D" id="3.30.200.20">
    <property type="entry name" value="Phosphorylase Kinase, domain 1"/>
    <property type="match status" value="1"/>
</dbReference>
<dbReference type="STRING" id="4155.A0A022RH88"/>
<gene>
    <name evidence="13" type="ORF">MIMGU_mgv11b022089mg</name>
</gene>
<keyword evidence="9" id="KW-0067">ATP-binding</keyword>
<accession>A0A022RH88</accession>
<evidence type="ECO:0000256" key="4">
    <source>
        <dbReference type="ARBA" id="ARBA00022692"/>
    </source>
</evidence>
<evidence type="ECO:0000259" key="12">
    <source>
        <dbReference type="PROSITE" id="PS50011"/>
    </source>
</evidence>
<dbReference type="PANTHER" id="PTHR48007">
    <property type="entry name" value="LEUCINE-RICH REPEAT RECEPTOR-LIKE PROTEIN KINASE PXC1"/>
    <property type="match status" value="1"/>
</dbReference>
<feature type="binding site" evidence="9">
    <location>
        <position position="344"/>
    </location>
    <ligand>
        <name>ATP</name>
        <dbReference type="ChEBI" id="CHEBI:30616"/>
    </ligand>
</feature>
<dbReference type="InterPro" id="IPR017441">
    <property type="entry name" value="Protein_kinase_ATP_BS"/>
</dbReference>
<dbReference type="SMART" id="SM00220">
    <property type="entry name" value="S_TKc"/>
    <property type="match status" value="1"/>
</dbReference>
<keyword evidence="8 11" id="KW-0472">Membrane</keyword>
<dbReference type="eggNOG" id="ENOG502QRAJ">
    <property type="taxonomic scope" value="Eukaryota"/>
</dbReference>
<evidence type="ECO:0000256" key="8">
    <source>
        <dbReference type="ARBA" id="ARBA00023136"/>
    </source>
</evidence>
<dbReference type="InterPro" id="IPR001611">
    <property type="entry name" value="Leu-rich_rpt"/>
</dbReference>
<dbReference type="Proteomes" id="UP000030748">
    <property type="component" value="Unassembled WGS sequence"/>
</dbReference>
<protein>
    <recommendedName>
        <fullName evidence="12">Protein kinase domain-containing protein</fullName>
    </recommendedName>
</protein>
<dbReference type="InterPro" id="IPR001245">
    <property type="entry name" value="Ser-Thr/Tyr_kinase_cat_dom"/>
</dbReference>
<reference evidence="13 14" key="1">
    <citation type="journal article" date="2013" name="Proc. Natl. Acad. Sci. U.S.A.">
        <title>Fine-scale variation in meiotic recombination in Mimulus inferred from population shotgun sequencing.</title>
        <authorList>
            <person name="Hellsten U."/>
            <person name="Wright K.M."/>
            <person name="Jenkins J."/>
            <person name="Shu S."/>
            <person name="Yuan Y."/>
            <person name="Wessler S.R."/>
            <person name="Schmutz J."/>
            <person name="Willis J.H."/>
            <person name="Rokhsar D.S."/>
        </authorList>
    </citation>
    <scope>NUCLEOTIDE SEQUENCE [LARGE SCALE GENOMIC DNA]</scope>
    <source>
        <strain evidence="14">cv. DUN x IM62</strain>
    </source>
</reference>
<evidence type="ECO:0000256" key="3">
    <source>
        <dbReference type="ARBA" id="ARBA00022614"/>
    </source>
</evidence>
<dbReference type="PROSITE" id="PS51450">
    <property type="entry name" value="LRR"/>
    <property type="match status" value="1"/>
</dbReference>
<dbReference type="EMBL" id="KI630456">
    <property type="protein sequence ID" value="EYU39148.1"/>
    <property type="molecule type" value="Genomic_DNA"/>
</dbReference>
<proteinExistence type="predicted"/>
<feature type="region of interest" description="Disordered" evidence="10">
    <location>
        <begin position="589"/>
        <end position="632"/>
    </location>
</feature>
<feature type="transmembrane region" description="Helical" evidence="11">
    <location>
        <begin position="224"/>
        <end position="248"/>
    </location>
</feature>
<keyword evidence="5" id="KW-0732">Signal</keyword>
<evidence type="ECO:0000313" key="14">
    <source>
        <dbReference type="Proteomes" id="UP000030748"/>
    </source>
</evidence>
<dbReference type="Pfam" id="PF00560">
    <property type="entry name" value="LRR_1"/>
    <property type="match status" value="3"/>
</dbReference>
<evidence type="ECO:0000256" key="7">
    <source>
        <dbReference type="ARBA" id="ARBA00022989"/>
    </source>
</evidence>
<name>A0A022RH88_ERYGU</name>
<dbReference type="PROSITE" id="PS00107">
    <property type="entry name" value="PROTEIN_KINASE_ATP"/>
    <property type="match status" value="1"/>
</dbReference>
<dbReference type="InterPro" id="IPR032675">
    <property type="entry name" value="LRR_dom_sf"/>
</dbReference>
<dbReference type="InterPro" id="IPR000719">
    <property type="entry name" value="Prot_kinase_dom"/>
</dbReference>
<dbReference type="Pfam" id="PF07714">
    <property type="entry name" value="PK_Tyr_Ser-Thr"/>
    <property type="match status" value="1"/>
</dbReference>
<feature type="domain" description="Protein kinase" evidence="12">
    <location>
        <begin position="315"/>
        <end position="591"/>
    </location>
</feature>
<sequence length="632" mass="69831">MSLLLLNKRAVSEDDSVGFHGYERDALLRLKAGFNNAFLDGNWTGIMCYMNEPPYWHGVQCLNGRVSGVTLEKMGLVGEIKVDSLFNLTELTTLTFKNNSISGNMMDFTYSRKLINIDLSGNNFVGEIPSSLLNLDSLESLNLENNKLTGPIPELNQSTLQSFNVSNNNLSGEVPETKTLQSFGLSSYLGNENLCGPPTPTLCTTLRESNGDENPGKKSKNNELFAAVIVVVDVVVLVVILFLLIIYYKKYKKLKTEIQTRNNNNVPLNDEHDSTIIERSNDKSALDGGERGKLVFLENNNSNNGAIFELDDLLKASAEGLGNGNFGNCYKAMLAIGEVVVVKKLRDLKPMNGDEFVRKVTEIAEHKHPNLMPLLGYYYSKNEKLFLYRFASSGNLHNRLHGGRGTRDRVPFRWSSRLAAARGVGRALQHLHLNSGRSQTTAPHGNLKSSNVLLDENDETLVSDYGLAALIAAPIAAQRMAAYKCPEYQSRKRISEKSDVWSYGGLLLELLTGRIPAHSAAPGTEGVDLCSWVHRAVREEWTAEIFDAEIAVQSGANSGMLRLMQIAMKCCEKSPEKRPEISQVVAEVEEIKGGGRDSEEDDEYSSYSSFDRSVTDDSWSATPSLVIGDAHR</sequence>
<evidence type="ECO:0000256" key="6">
    <source>
        <dbReference type="ARBA" id="ARBA00022737"/>
    </source>
</evidence>
<dbReference type="PANTHER" id="PTHR48007:SF43">
    <property type="entry name" value="POLLEN RECEPTOR-LIKE KINASE 4"/>
    <property type="match status" value="1"/>
</dbReference>
<comment type="subcellular location">
    <subcellularLocation>
        <location evidence="1">Membrane</location>
        <topology evidence="1">Single-pass membrane protein</topology>
    </subcellularLocation>
</comment>
<keyword evidence="9" id="KW-0547">Nucleotide-binding</keyword>
<keyword evidence="2" id="KW-0597">Phosphoprotein</keyword>
<dbReference type="FunFam" id="3.80.10.10:FF:000722">
    <property type="entry name" value="Leucine-rich repeat receptor-like protein kinase"/>
    <property type="match status" value="1"/>
</dbReference>
<keyword evidence="4 11" id="KW-0812">Transmembrane</keyword>
<evidence type="ECO:0000256" key="5">
    <source>
        <dbReference type="ARBA" id="ARBA00022729"/>
    </source>
</evidence>